<dbReference type="PANTHER" id="PTHR21137">
    <property type="entry name" value="ODORANT RECEPTOR"/>
    <property type="match status" value="1"/>
</dbReference>
<evidence type="ECO:0000256" key="3">
    <source>
        <dbReference type="ARBA" id="ARBA00022606"/>
    </source>
</evidence>
<evidence type="ECO:0000256" key="6">
    <source>
        <dbReference type="ARBA" id="ARBA00022989"/>
    </source>
</evidence>
<comment type="caution">
    <text evidence="11">The sequence shown here is derived from an EMBL/GenBank/DDBJ whole genome shotgun (WGS) entry which is preliminary data.</text>
</comment>
<keyword evidence="7 10" id="KW-0472">Membrane</keyword>
<comment type="caution">
    <text evidence="10">Lacks conserved residue(s) required for the propagation of feature annotation.</text>
</comment>
<evidence type="ECO:0000256" key="1">
    <source>
        <dbReference type="ARBA" id="ARBA00004651"/>
    </source>
</evidence>
<evidence type="ECO:0000256" key="7">
    <source>
        <dbReference type="ARBA" id="ARBA00023136"/>
    </source>
</evidence>
<keyword evidence="5 10" id="KW-0552">Olfaction</keyword>
<comment type="similarity">
    <text evidence="10">Belongs to the insect chemoreceptor superfamily. Heteromeric odorant receptor channel (TC 1.A.69) family.</text>
</comment>
<dbReference type="AlphaFoldDB" id="A0AAN7PA70"/>
<dbReference type="Proteomes" id="UP001353858">
    <property type="component" value="Unassembled WGS sequence"/>
</dbReference>
<keyword evidence="12" id="KW-1185">Reference proteome</keyword>
<keyword evidence="9 10" id="KW-0807">Transducer</keyword>
<evidence type="ECO:0000256" key="2">
    <source>
        <dbReference type="ARBA" id="ARBA00022475"/>
    </source>
</evidence>
<keyword evidence="6 10" id="KW-1133">Transmembrane helix</keyword>
<comment type="subcellular location">
    <subcellularLocation>
        <location evidence="1 10">Cell membrane</location>
        <topology evidence="1 10">Multi-pass membrane protein</topology>
    </subcellularLocation>
</comment>
<keyword evidence="8 10" id="KW-0675">Receptor</keyword>
<dbReference type="GO" id="GO:0005886">
    <property type="term" value="C:plasma membrane"/>
    <property type="evidence" value="ECO:0007669"/>
    <property type="project" value="UniProtKB-SubCell"/>
</dbReference>
<evidence type="ECO:0000313" key="11">
    <source>
        <dbReference type="EMBL" id="KAK4879818.1"/>
    </source>
</evidence>
<dbReference type="EMBL" id="JARPUR010000003">
    <property type="protein sequence ID" value="KAK4879818.1"/>
    <property type="molecule type" value="Genomic_DNA"/>
</dbReference>
<protein>
    <recommendedName>
        <fullName evidence="10">Odorant receptor</fullName>
    </recommendedName>
</protein>
<reference evidence="12" key="1">
    <citation type="submission" date="2023-01" db="EMBL/GenBank/DDBJ databases">
        <title>Key to firefly adult light organ development and bioluminescence: homeobox transcription factors regulate luciferase expression and transportation to peroxisome.</title>
        <authorList>
            <person name="Fu X."/>
        </authorList>
    </citation>
    <scope>NUCLEOTIDE SEQUENCE [LARGE SCALE GENOMIC DNA]</scope>
</reference>
<evidence type="ECO:0000256" key="4">
    <source>
        <dbReference type="ARBA" id="ARBA00022692"/>
    </source>
</evidence>
<dbReference type="GO" id="GO:0005549">
    <property type="term" value="F:odorant binding"/>
    <property type="evidence" value="ECO:0007669"/>
    <property type="project" value="InterPro"/>
</dbReference>
<dbReference type="GO" id="GO:0004984">
    <property type="term" value="F:olfactory receptor activity"/>
    <property type="evidence" value="ECO:0007669"/>
    <property type="project" value="InterPro"/>
</dbReference>
<gene>
    <name evidence="11" type="ORF">RN001_007964</name>
</gene>
<dbReference type="InterPro" id="IPR004117">
    <property type="entry name" value="7tm6_olfct_rcpt"/>
</dbReference>
<evidence type="ECO:0000256" key="10">
    <source>
        <dbReference type="RuleBase" id="RU351113"/>
    </source>
</evidence>
<evidence type="ECO:0000256" key="8">
    <source>
        <dbReference type="ARBA" id="ARBA00023170"/>
    </source>
</evidence>
<evidence type="ECO:0000256" key="9">
    <source>
        <dbReference type="ARBA" id="ARBA00023224"/>
    </source>
</evidence>
<dbReference type="PANTHER" id="PTHR21137:SF35">
    <property type="entry name" value="ODORANT RECEPTOR 19A-RELATED"/>
    <property type="match status" value="1"/>
</dbReference>
<dbReference type="GO" id="GO:0007165">
    <property type="term" value="P:signal transduction"/>
    <property type="evidence" value="ECO:0007669"/>
    <property type="project" value="UniProtKB-KW"/>
</dbReference>
<evidence type="ECO:0000313" key="12">
    <source>
        <dbReference type="Proteomes" id="UP001353858"/>
    </source>
</evidence>
<feature type="transmembrane region" description="Helical" evidence="10">
    <location>
        <begin position="139"/>
        <end position="158"/>
    </location>
</feature>
<evidence type="ECO:0000256" key="5">
    <source>
        <dbReference type="ARBA" id="ARBA00022725"/>
    </source>
</evidence>
<proteinExistence type="inferred from homology"/>
<feature type="transmembrane region" description="Helical" evidence="10">
    <location>
        <begin position="250"/>
        <end position="271"/>
    </location>
</feature>
<dbReference type="Pfam" id="PF02949">
    <property type="entry name" value="7tm_6"/>
    <property type="match status" value="1"/>
</dbReference>
<sequence length="382" mass="43295">MPIWSLYALSQHRLQRLNDLLVSGHSPCDMRGKHNTRPHVIAPEVAIKICLKADTIESCACTCLKGCDICHHMVALTFYGHYNVSITDKACSWLKKKGKEASVTAETCFASSSKSASVCYPFVAVNELFKHEFDVIANMIMYTFGIFIGLAKTIMIILNRVKIGKMLDKLEKAPFVLNRKRGGKREEELIKKCLWITKAQKSENVSSKKIQDNKKIRTSSIKWKYLKKTLEKTVQYHLDILKMAGEIEELCNKLLLFVFISTLGMLCFIIYRASLLSLGDTQLLRNIFEGLSISLQVLIICYWGQQVTNESELVANAVFDSNFEGTDLRFQKALTLTMIRCQKPIHISAGKFADVGLPTFAWIMRTSYSAFMVVYNKNAKVN</sequence>
<keyword evidence="3 10" id="KW-0716">Sensory transduction</keyword>
<accession>A0AAN7PA70</accession>
<name>A0AAN7PA70_9COLE</name>
<keyword evidence="2" id="KW-1003">Cell membrane</keyword>
<keyword evidence="4 10" id="KW-0812">Transmembrane</keyword>
<organism evidence="11 12">
    <name type="scientific">Aquatica leii</name>
    <dbReference type="NCBI Taxonomy" id="1421715"/>
    <lineage>
        <taxon>Eukaryota</taxon>
        <taxon>Metazoa</taxon>
        <taxon>Ecdysozoa</taxon>
        <taxon>Arthropoda</taxon>
        <taxon>Hexapoda</taxon>
        <taxon>Insecta</taxon>
        <taxon>Pterygota</taxon>
        <taxon>Neoptera</taxon>
        <taxon>Endopterygota</taxon>
        <taxon>Coleoptera</taxon>
        <taxon>Polyphaga</taxon>
        <taxon>Elateriformia</taxon>
        <taxon>Elateroidea</taxon>
        <taxon>Lampyridae</taxon>
        <taxon>Luciolinae</taxon>
        <taxon>Aquatica</taxon>
    </lineage>
</organism>